<organism evidence="3 4">
    <name type="scientific">Rothia kristinae</name>
    <dbReference type="NCBI Taxonomy" id="37923"/>
    <lineage>
        <taxon>Bacteria</taxon>
        <taxon>Bacillati</taxon>
        <taxon>Actinomycetota</taxon>
        <taxon>Actinomycetes</taxon>
        <taxon>Micrococcales</taxon>
        <taxon>Micrococcaceae</taxon>
        <taxon>Rothia</taxon>
    </lineage>
</organism>
<accession>A0A1S2N2W9</accession>
<dbReference type="EMBL" id="MODZ01000005">
    <property type="protein sequence ID" value="OIJ36115.1"/>
    <property type="molecule type" value="Genomic_DNA"/>
</dbReference>
<gene>
    <name evidence="3" type="ORF">BK826_05375</name>
</gene>
<sequence>MDMVNSSGHGSRDPRVPLIGEMIDQRRRSAGLTFEEALGAVRDAWSASGEDLSSVFEVLEAERKSRIRRPADFQDITTADQEDIEASGWYEGPDAYISEGLWSALKDRMEGSGLRDAVRGIDASSTEVVKRLAEPGQRGDKRIGVVVGNVQSGKTANYAAVIAKAVDAGYRFVIVLSGIHNNLRLQTQARLERDLGVAEGGSWISLTDDHEDGDIKEDRKKNAAATLVRQPRVLAVVKKNSKRLDNLLKYLEKVDEATMARTPILVIDDESDQATPDSSSEASESPSAINQKLRKIWGRVLNGSYVGYTATPFANFFMNPNDDSSWNGLPELYPRNFLHVMPTPDSYFGAERIFGITAEDPETEESAPGCDVVRRIDDAELKHLRPRNSKHVDDFQPCVTSSLEKAVRWFIVASAVRRLRGQRKSHSSMLIHTTHYAEPHFAMQEAVERFLEPLRERSMDGDVESFRKIFREERDRAAHLYTGEHGAVTWQDLEPEIMEVLRRVRVVVDNGSEKAERRLAYSTEPQTVIVIGGGTLSRGLTLEGLFVSYFTRTSNAYDTLLQMGRWFGYRVGYEDLQRIWVSDGLEEDYRFLARVELEMRQEISIMIAAGEKPKDIGVKIRHHPGRLEITSRNKMRHTDVVETDFEGYRLQTYIFPAANEEAMVWNLRLTEDLLRSIAGSASGAGQDVVYRDVPFSRVDEFLDAFTVHPHFHDVHGKAREWVGSKLPEVPWNVVVASGSRKGTALEGTPSPVRPVNRAPFSSGTVEGGDGALNIRALMTGDDMILDLKRLKVSPRASGGSGLKLQEMRAARRKEGGGRGLLILYPISRNSEVSAASADAGVREPMAEALQRIGGASPVGPEDEGNPIIGYSLVLPYDLEGRLERRGQFIAVTPDTMVAERESEELPGTGDSQQEEGRLG</sequence>
<dbReference type="AlphaFoldDB" id="A0A1S2N2W9"/>
<dbReference type="Pfam" id="PF10593">
    <property type="entry name" value="Z1"/>
    <property type="match status" value="1"/>
</dbReference>
<evidence type="ECO:0000256" key="1">
    <source>
        <dbReference type="SAM" id="MobiDB-lite"/>
    </source>
</evidence>
<evidence type="ECO:0000259" key="2">
    <source>
        <dbReference type="Pfam" id="PF10593"/>
    </source>
</evidence>
<feature type="region of interest" description="Disordered" evidence="1">
    <location>
        <begin position="742"/>
        <end position="764"/>
    </location>
</feature>
<dbReference type="OrthoDB" id="436461at2"/>
<name>A0A1S2N2W9_9MICC</name>
<dbReference type="InterPro" id="IPR018310">
    <property type="entry name" value="Put_endonuclease_Z1-dom"/>
</dbReference>
<evidence type="ECO:0000313" key="4">
    <source>
        <dbReference type="Proteomes" id="UP000179540"/>
    </source>
</evidence>
<dbReference type="RefSeq" id="WP_075514718.1">
    <property type="nucleotide sequence ID" value="NZ_MODZ01000005.1"/>
</dbReference>
<comment type="caution">
    <text evidence="3">The sequence shown here is derived from an EMBL/GenBank/DDBJ whole genome shotgun (WGS) entry which is preliminary data.</text>
</comment>
<feature type="compositionally biased region" description="Low complexity" evidence="1">
    <location>
        <begin position="278"/>
        <end position="288"/>
    </location>
</feature>
<feature type="domain" description="Putative endonuclease Z1" evidence="2">
    <location>
        <begin position="402"/>
        <end position="625"/>
    </location>
</feature>
<feature type="region of interest" description="Disordered" evidence="1">
    <location>
        <begin position="896"/>
        <end position="919"/>
    </location>
</feature>
<proteinExistence type="predicted"/>
<reference evidence="3 4" key="1">
    <citation type="submission" date="2016-10" db="EMBL/GenBank/DDBJ databases">
        <title>Draft genome sequence of strain LCT isolated from the Shenzhou X spacecraft of China.</title>
        <authorList>
            <person name="Huang B."/>
        </authorList>
    </citation>
    <scope>NUCLEOTIDE SEQUENCE [LARGE SCALE GENOMIC DNA]</scope>
    <source>
        <strain evidence="3 4">LCT-H5</strain>
    </source>
</reference>
<dbReference type="Proteomes" id="UP000179540">
    <property type="component" value="Unassembled WGS sequence"/>
</dbReference>
<evidence type="ECO:0000313" key="3">
    <source>
        <dbReference type="EMBL" id="OIJ36115.1"/>
    </source>
</evidence>
<protein>
    <recommendedName>
        <fullName evidence="2">Putative endonuclease Z1 domain-containing protein</fullName>
    </recommendedName>
</protein>
<feature type="region of interest" description="Disordered" evidence="1">
    <location>
        <begin position="267"/>
        <end position="288"/>
    </location>
</feature>